<feature type="binding site" evidence="7">
    <location>
        <position position="258"/>
    </location>
    <ligand>
        <name>substrate</name>
    </ligand>
</feature>
<protein>
    <recommendedName>
        <fullName evidence="3 5">UDP-glucose 6-dehydrogenase</fullName>
        <ecNumber evidence="3 5">1.1.1.22</ecNumber>
    </recommendedName>
</protein>
<proteinExistence type="inferred from homology"/>
<dbReference type="InterPro" id="IPR036291">
    <property type="entry name" value="NAD(P)-bd_dom_sf"/>
</dbReference>
<dbReference type="InterPro" id="IPR008927">
    <property type="entry name" value="6-PGluconate_DH-like_C_sf"/>
</dbReference>
<dbReference type="EC" id="1.1.1.22" evidence="3 5"/>
<evidence type="ECO:0000313" key="12">
    <source>
        <dbReference type="Proteomes" id="UP000231282"/>
    </source>
</evidence>
<feature type="domain" description="UDP-glucose/GDP-mannose dehydrogenase dimerisation" evidence="9">
    <location>
        <begin position="199"/>
        <end position="291"/>
    </location>
</feature>
<accession>A0A2H0WTF0</accession>
<dbReference type="AlphaFoldDB" id="A0A2H0WTF0"/>
<comment type="similarity">
    <text evidence="2 5">Belongs to the UDP-glucose/GDP-mannose dehydrogenase family.</text>
</comment>
<reference evidence="12" key="1">
    <citation type="submission" date="2017-09" db="EMBL/GenBank/DDBJ databases">
        <title>Depth-based differentiation of microbial function through sediment-hosted aquifers and enrichment of novel symbionts in the deep terrestrial subsurface.</title>
        <authorList>
            <person name="Probst A.J."/>
            <person name="Ladd B."/>
            <person name="Jarett J.K."/>
            <person name="Geller-Mcgrath D.E."/>
            <person name="Sieber C.M.K."/>
            <person name="Emerson J.B."/>
            <person name="Anantharaman K."/>
            <person name="Thomas B.C."/>
            <person name="Malmstrom R."/>
            <person name="Stieglmeier M."/>
            <person name="Klingl A."/>
            <person name="Woyke T."/>
            <person name="Ryan C.M."/>
            <person name="Banfield J.F."/>
        </authorList>
    </citation>
    <scope>NUCLEOTIDE SEQUENCE [LARGE SCALE GENOMIC DNA]</scope>
</reference>
<dbReference type="NCBIfam" id="TIGR03026">
    <property type="entry name" value="NDP-sugDHase"/>
    <property type="match status" value="1"/>
</dbReference>
<name>A0A2H0WTF0_9BACT</name>
<dbReference type="SUPFAM" id="SSF48179">
    <property type="entry name" value="6-phosphogluconate dehydrogenase C-terminal domain-like"/>
    <property type="match status" value="1"/>
</dbReference>
<dbReference type="GO" id="GO:0051287">
    <property type="term" value="F:NAD binding"/>
    <property type="evidence" value="ECO:0007669"/>
    <property type="project" value="InterPro"/>
</dbReference>
<evidence type="ECO:0000256" key="4">
    <source>
        <dbReference type="ARBA" id="ARBA00047473"/>
    </source>
</evidence>
<feature type="binding site" evidence="7">
    <location>
        <begin position="153"/>
        <end position="156"/>
    </location>
    <ligand>
        <name>substrate</name>
    </ligand>
</feature>
<evidence type="ECO:0000256" key="7">
    <source>
        <dbReference type="PIRSR" id="PIRSR500134-2"/>
    </source>
</evidence>
<feature type="domain" description="UDP-glucose/GDP-mannose dehydrogenase N-terminal" evidence="10">
    <location>
        <begin position="1"/>
        <end position="183"/>
    </location>
</feature>
<gene>
    <name evidence="11" type="ORF">COT63_01175</name>
</gene>
<dbReference type="GO" id="GO:0006065">
    <property type="term" value="P:UDP-glucuronate biosynthetic process"/>
    <property type="evidence" value="ECO:0007669"/>
    <property type="project" value="UniProtKB-UniPathway"/>
</dbReference>
<dbReference type="InterPro" id="IPR001732">
    <property type="entry name" value="UDP-Glc/GDP-Man_DH_N"/>
</dbReference>
<dbReference type="EMBL" id="PEZH01000021">
    <property type="protein sequence ID" value="PIS15208.1"/>
    <property type="molecule type" value="Genomic_DNA"/>
</dbReference>
<evidence type="ECO:0000256" key="6">
    <source>
        <dbReference type="PIRSR" id="PIRSR500134-1"/>
    </source>
</evidence>
<dbReference type="PIRSF" id="PIRSF500134">
    <property type="entry name" value="UDPglc_DH_bac"/>
    <property type="match status" value="1"/>
</dbReference>
<feature type="binding site" evidence="7">
    <location>
        <position position="205"/>
    </location>
    <ligand>
        <name>substrate</name>
    </ligand>
</feature>
<keyword evidence="5 8" id="KW-0520">NAD</keyword>
<evidence type="ECO:0000256" key="2">
    <source>
        <dbReference type="ARBA" id="ARBA00006601"/>
    </source>
</evidence>
<evidence type="ECO:0000259" key="9">
    <source>
        <dbReference type="Pfam" id="PF00984"/>
    </source>
</evidence>
<dbReference type="PIRSF" id="PIRSF000124">
    <property type="entry name" value="UDPglc_GDPman_dh"/>
    <property type="match status" value="1"/>
</dbReference>
<dbReference type="PANTHER" id="PTHR43750">
    <property type="entry name" value="UDP-GLUCOSE 6-DEHYDROGENASE TUAD"/>
    <property type="match status" value="1"/>
</dbReference>
<dbReference type="InterPro" id="IPR028357">
    <property type="entry name" value="UDPglc_DH_bac"/>
</dbReference>
<dbReference type="InterPro" id="IPR014026">
    <property type="entry name" value="UDP-Glc/GDP-Man_DH_dimer"/>
</dbReference>
<dbReference type="InterPro" id="IPR017476">
    <property type="entry name" value="UDP-Glc/GDP-Man"/>
</dbReference>
<dbReference type="Gene3D" id="3.40.50.720">
    <property type="entry name" value="NAD(P)-binding Rossmann-like Domain"/>
    <property type="match status" value="1"/>
</dbReference>
<evidence type="ECO:0000313" key="11">
    <source>
        <dbReference type="EMBL" id="PIS15208.1"/>
    </source>
</evidence>
<feature type="binding site" evidence="8">
    <location>
        <position position="122"/>
    </location>
    <ligand>
        <name>NAD(+)</name>
        <dbReference type="ChEBI" id="CHEBI:57540"/>
    </ligand>
</feature>
<evidence type="ECO:0000256" key="8">
    <source>
        <dbReference type="PIRSR" id="PIRSR500134-3"/>
    </source>
</evidence>
<dbReference type="UniPathway" id="UPA00038">
    <property type="reaction ID" value="UER00491"/>
</dbReference>
<feature type="binding site" evidence="7">
    <location>
        <begin position="250"/>
        <end position="254"/>
    </location>
    <ligand>
        <name>substrate</name>
    </ligand>
</feature>
<evidence type="ECO:0000256" key="5">
    <source>
        <dbReference type="PIRNR" id="PIRNR000124"/>
    </source>
</evidence>
<feature type="binding site" evidence="8">
    <location>
        <position position="264"/>
    </location>
    <ligand>
        <name>NAD(+)</name>
        <dbReference type="ChEBI" id="CHEBI:57540"/>
    </ligand>
</feature>
<comment type="catalytic activity">
    <reaction evidence="4 5">
        <text>UDP-alpha-D-glucose + 2 NAD(+) + H2O = UDP-alpha-D-glucuronate + 2 NADH + 3 H(+)</text>
        <dbReference type="Rhea" id="RHEA:23596"/>
        <dbReference type="ChEBI" id="CHEBI:15377"/>
        <dbReference type="ChEBI" id="CHEBI:15378"/>
        <dbReference type="ChEBI" id="CHEBI:57540"/>
        <dbReference type="ChEBI" id="CHEBI:57945"/>
        <dbReference type="ChEBI" id="CHEBI:58052"/>
        <dbReference type="ChEBI" id="CHEBI:58885"/>
        <dbReference type="EC" id="1.1.1.22"/>
    </reaction>
</comment>
<dbReference type="SUPFAM" id="SSF51735">
    <property type="entry name" value="NAD(P)-binding Rossmann-fold domains"/>
    <property type="match status" value="1"/>
</dbReference>
<dbReference type="Pfam" id="PF00984">
    <property type="entry name" value="UDPG_MGDP_dh"/>
    <property type="match status" value="1"/>
</dbReference>
<comment type="caution">
    <text evidence="11">The sequence shown here is derived from an EMBL/GenBank/DDBJ whole genome shotgun (WGS) entry which is preliminary data.</text>
</comment>
<dbReference type="Proteomes" id="UP000231282">
    <property type="component" value="Unassembled WGS sequence"/>
</dbReference>
<dbReference type="InterPro" id="IPR013328">
    <property type="entry name" value="6PGD_dom2"/>
</dbReference>
<dbReference type="GO" id="GO:0000271">
    <property type="term" value="P:polysaccharide biosynthetic process"/>
    <property type="evidence" value="ECO:0007669"/>
    <property type="project" value="InterPro"/>
</dbReference>
<evidence type="ECO:0000259" key="10">
    <source>
        <dbReference type="Pfam" id="PF03721"/>
    </source>
</evidence>
<feature type="binding site" evidence="8">
    <location>
        <position position="86"/>
    </location>
    <ligand>
        <name>NAD(+)</name>
        <dbReference type="ChEBI" id="CHEBI:57540"/>
    </ligand>
</feature>
<dbReference type="GO" id="GO:0003979">
    <property type="term" value="F:UDP-glucose 6-dehydrogenase activity"/>
    <property type="evidence" value="ECO:0007669"/>
    <property type="project" value="UniProtKB-EC"/>
</dbReference>
<evidence type="ECO:0000256" key="3">
    <source>
        <dbReference type="ARBA" id="ARBA00012954"/>
    </source>
</evidence>
<comment type="pathway">
    <text evidence="1">Nucleotide-sugar biosynthesis; UDP-alpha-D-glucuronate biosynthesis; UDP-alpha-D-glucuronate from UDP-alpha-D-glucose: step 1/1.</text>
</comment>
<dbReference type="PANTHER" id="PTHR43750:SF3">
    <property type="entry name" value="UDP-GLUCOSE 6-DEHYDROGENASE TUAD"/>
    <property type="match status" value="1"/>
</dbReference>
<organism evidence="11 12">
    <name type="scientific">Candidatus Shapirobacteria bacterium CG09_land_8_20_14_0_10_38_17</name>
    <dbReference type="NCBI Taxonomy" id="1974884"/>
    <lineage>
        <taxon>Bacteria</taxon>
        <taxon>Candidatus Shapironibacteriota</taxon>
    </lineage>
</organism>
<feature type="binding site" evidence="8">
    <location>
        <position position="156"/>
    </location>
    <ligand>
        <name>NAD(+)</name>
        <dbReference type="ChEBI" id="CHEBI:57540"/>
    </ligand>
</feature>
<feature type="binding site" evidence="8">
    <location>
        <position position="35"/>
    </location>
    <ligand>
        <name>NAD(+)</name>
        <dbReference type="ChEBI" id="CHEBI:57540"/>
    </ligand>
</feature>
<keyword evidence="5" id="KW-0560">Oxidoreductase</keyword>
<dbReference type="Pfam" id="PF03721">
    <property type="entry name" value="UDPG_MGDP_dh_N"/>
    <property type="match status" value="1"/>
</dbReference>
<sequence length="309" mass="33640">MKIAVVGAGYVGLTWAVVLSSLGHQIFLVENNEEKLKMLKKGQPPFFEPGLAPLLKKEIRSGRLSFFSSLKEIKEKPAAVFICVGTPSQKGGSIDLAYVLAVARELEENLWPGQITVVVKSTVLPGTTRKVGEIIKKKKSSGTEFSLAFCPEFLREGKAVEDTLHPSRIIIGSEDKKAINLLKKFHTPFGAPILTMGLESAEFTKYAANAYLALRIVFANQIADFSQKVGADVEEIIAGISLDARIGGGYWYPGLGYGGSCFPKDVVALADFGAKNGFKKSLFSFMNDYNQNRPAEKLAEIKKKWGEGG</sequence>
<evidence type="ECO:0000256" key="1">
    <source>
        <dbReference type="ARBA" id="ARBA00004701"/>
    </source>
</evidence>
<dbReference type="Gene3D" id="1.10.1040.10">
    <property type="entry name" value="N-(1-d-carboxylethyl)-l-norvaline Dehydrogenase, domain 2"/>
    <property type="match status" value="1"/>
</dbReference>
<feature type="active site" description="Nucleophile" evidence="6">
    <location>
        <position position="261"/>
    </location>
</feature>